<keyword evidence="3" id="KW-1185">Reference proteome</keyword>
<dbReference type="VEuPathDB" id="VectorBase:CQUJHB007452"/>
<evidence type="ECO:0000313" key="2">
    <source>
        <dbReference type="EnsemblMetazoa" id="CPIJ006271-PA"/>
    </source>
</evidence>
<dbReference type="KEGG" id="cqu:CpipJ_CPIJ006271"/>
<accession>B0WGA3</accession>
<reference evidence="2" key="2">
    <citation type="submission" date="2020-05" db="UniProtKB">
        <authorList>
            <consortium name="EnsemblMetazoa"/>
        </authorList>
    </citation>
    <scope>IDENTIFICATION</scope>
    <source>
        <strain evidence="2">JHB</strain>
    </source>
</reference>
<sequence>MIFPRKPIMYGVLLGGCTLGPPPDSASPSLYAATSREPSCFLYRRRFPPKRRLLAVEECNEPGARETINALDELREFCSSPNCKLVHCSDAQAERSQQQQLVVQRALRRRRDRRLAAEAVAAEVDNRCELTKSVSFLKAARRWNPGCCAAAPADVLTDISSTGYVGDVQGLEPEAPRWFTCRGVDKNHQLQLLDFRHVEQ</sequence>
<dbReference type="Proteomes" id="UP000002320">
    <property type="component" value="Unassembled WGS sequence"/>
</dbReference>
<name>B0WGA3_CULQU</name>
<proteinExistence type="predicted"/>
<evidence type="ECO:0000313" key="1">
    <source>
        <dbReference type="EMBL" id="EDS26841.1"/>
    </source>
</evidence>
<dbReference type="VEuPathDB" id="VectorBase:CPIJ006271"/>
<dbReference type="AlphaFoldDB" id="B0WGA3"/>
<dbReference type="PROSITE" id="PS51257">
    <property type="entry name" value="PROKAR_LIPOPROTEIN"/>
    <property type="match status" value="1"/>
</dbReference>
<dbReference type="InParanoid" id="B0WGA3"/>
<dbReference type="OrthoDB" id="509138at2759"/>
<protein>
    <submittedName>
        <fullName evidence="1 2">Uncharacterized protein</fullName>
    </submittedName>
</protein>
<evidence type="ECO:0000313" key="3">
    <source>
        <dbReference type="Proteomes" id="UP000002320"/>
    </source>
</evidence>
<reference evidence="1" key="1">
    <citation type="submission" date="2007-03" db="EMBL/GenBank/DDBJ databases">
        <title>Annotation of Culex pipiens quinquefasciatus.</title>
        <authorList>
            <consortium name="The Broad Institute Genome Sequencing Platform"/>
            <person name="Atkinson P.W."/>
            <person name="Hemingway J."/>
            <person name="Christensen B.M."/>
            <person name="Higgs S."/>
            <person name="Kodira C."/>
            <person name="Hannick L."/>
            <person name="Megy K."/>
            <person name="O'Leary S."/>
            <person name="Pearson M."/>
            <person name="Haas B.J."/>
            <person name="Mauceli E."/>
            <person name="Wortman J.R."/>
            <person name="Lee N.H."/>
            <person name="Guigo R."/>
            <person name="Stanke M."/>
            <person name="Alvarado L."/>
            <person name="Amedeo P."/>
            <person name="Antoine C.H."/>
            <person name="Arensburger P."/>
            <person name="Bidwell S.L."/>
            <person name="Crawford M."/>
            <person name="Camaro F."/>
            <person name="Devon K."/>
            <person name="Engels R."/>
            <person name="Hammond M."/>
            <person name="Howarth C."/>
            <person name="Koehrsen M."/>
            <person name="Lawson D."/>
            <person name="Montgomery P."/>
            <person name="Nene V."/>
            <person name="Nusbaum C."/>
            <person name="Puiu D."/>
            <person name="Romero-Severson J."/>
            <person name="Severson D.W."/>
            <person name="Shumway M."/>
            <person name="Sisk P."/>
            <person name="Stolte C."/>
            <person name="Zeng Q."/>
            <person name="Eisenstadt E."/>
            <person name="Fraser-Liggett C."/>
            <person name="Strausberg R."/>
            <person name="Galagan J."/>
            <person name="Birren B."/>
            <person name="Collins F.H."/>
        </authorList>
    </citation>
    <scope>NUCLEOTIDE SEQUENCE [LARGE SCALE GENOMIC DNA]</scope>
    <source>
        <strain evidence="1">JHB</strain>
    </source>
</reference>
<dbReference type="EMBL" id="DS231924">
    <property type="protein sequence ID" value="EDS26841.1"/>
    <property type="molecule type" value="Genomic_DNA"/>
</dbReference>
<organism>
    <name type="scientific">Culex quinquefasciatus</name>
    <name type="common">Southern house mosquito</name>
    <name type="synonym">Culex pungens</name>
    <dbReference type="NCBI Taxonomy" id="7176"/>
    <lineage>
        <taxon>Eukaryota</taxon>
        <taxon>Metazoa</taxon>
        <taxon>Ecdysozoa</taxon>
        <taxon>Arthropoda</taxon>
        <taxon>Hexapoda</taxon>
        <taxon>Insecta</taxon>
        <taxon>Pterygota</taxon>
        <taxon>Neoptera</taxon>
        <taxon>Endopterygota</taxon>
        <taxon>Diptera</taxon>
        <taxon>Nematocera</taxon>
        <taxon>Culicoidea</taxon>
        <taxon>Culicidae</taxon>
        <taxon>Culicinae</taxon>
        <taxon>Culicini</taxon>
        <taxon>Culex</taxon>
        <taxon>Culex</taxon>
    </lineage>
</organism>
<dbReference type="EnsemblMetazoa" id="CPIJ006271-RA">
    <property type="protein sequence ID" value="CPIJ006271-PA"/>
    <property type="gene ID" value="CPIJ006271"/>
</dbReference>
<gene>
    <name evidence="2" type="primary">6037866</name>
    <name evidence="1" type="ORF">CpipJ_CPIJ006271</name>
</gene>
<dbReference type="HOGENOM" id="CLU_1367428_0_0_1"/>